<dbReference type="OrthoDB" id="168391at2759"/>
<feature type="region of interest" description="Disordered" evidence="1">
    <location>
        <begin position="50"/>
        <end position="88"/>
    </location>
</feature>
<protein>
    <submittedName>
        <fullName evidence="2">Unnamed protein product</fullName>
    </submittedName>
</protein>
<dbReference type="EMBL" id="BSXT01001079">
    <property type="protein sequence ID" value="GMF38249.1"/>
    <property type="molecule type" value="Genomic_DNA"/>
</dbReference>
<evidence type="ECO:0000256" key="1">
    <source>
        <dbReference type="SAM" id="MobiDB-lite"/>
    </source>
</evidence>
<proteinExistence type="predicted"/>
<feature type="compositionally biased region" description="Acidic residues" evidence="1">
    <location>
        <begin position="63"/>
        <end position="88"/>
    </location>
</feature>
<name>A0A9W6XGW8_9STRA</name>
<dbReference type="Proteomes" id="UP001165121">
    <property type="component" value="Unassembled WGS sequence"/>
</dbReference>
<reference evidence="2" key="1">
    <citation type="submission" date="2023-04" db="EMBL/GenBank/DDBJ databases">
        <title>Phytophthora fragariaefolia NBRC 109709.</title>
        <authorList>
            <person name="Ichikawa N."/>
            <person name="Sato H."/>
            <person name="Tonouchi N."/>
        </authorList>
    </citation>
    <scope>NUCLEOTIDE SEQUENCE</scope>
    <source>
        <strain evidence="2">NBRC 109709</strain>
    </source>
</reference>
<accession>A0A9W6XGW8</accession>
<evidence type="ECO:0000313" key="3">
    <source>
        <dbReference type="Proteomes" id="UP001165121"/>
    </source>
</evidence>
<evidence type="ECO:0000313" key="2">
    <source>
        <dbReference type="EMBL" id="GMF38249.1"/>
    </source>
</evidence>
<keyword evidence="3" id="KW-1185">Reference proteome</keyword>
<dbReference type="AlphaFoldDB" id="A0A9W6XGW8"/>
<gene>
    <name evidence="2" type="ORF">Pfra01_001096300</name>
</gene>
<comment type="caution">
    <text evidence="2">The sequence shown here is derived from an EMBL/GenBank/DDBJ whole genome shotgun (WGS) entry which is preliminary data.</text>
</comment>
<organism evidence="2 3">
    <name type="scientific">Phytophthora fragariaefolia</name>
    <dbReference type="NCBI Taxonomy" id="1490495"/>
    <lineage>
        <taxon>Eukaryota</taxon>
        <taxon>Sar</taxon>
        <taxon>Stramenopiles</taxon>
        <taxon>Oomycota</taxon>
        <taxon>Peronosporomycetes</taxon>
        <taxon>Peronosporales</taxon>
        <taxon>Peronosporaceae</taxon>
        <taxon>Phytophthora</taxon>
    </lineage>
</organism>
<sequence>MVQLGERLTASLSRAFDLAAGTAAAPLTEYQSLVTQVEAEMARFQQLVTSAAQGSYPQPEDHVSDDDGENDSAPDDEAESGEDGDEDVLTYLNRPIHVDIPSMQTYCKRVAPPYSSYLPDSAANKKLAAVKKRA</sequence>